<gene>
    <name evidence="2" type="primary">lytB</name>
    <name evidence="2" type="ordered locus">Curi_c10580</name>
</gene>
<keyword evidence="3" id="KW-1185">Reference proteome</keyword>
<dbReference type="Pfam" id="PF08486">
    <property type="entry name" value="SpoIID"/>
    <property type="match status" value="1"/>
</dbReference>
<accession>K0AZ50</accession>
<dbReference type="InterPro" id="IPR013693">
    <property type="entry name" value="SpoIID/LytB_N"/>
</dbReference>
<dbReference type="InterPro" id="IPR051922">
    <property type="entry name" value="Bact_Sporulation_Assoc"/>
</dbReference>
<dbReference type="NCBIfam" id="TIGR02669">
    <property type="entry name" value="SpoIID_LytB"/>
    <property type="match status" value="1"/>
</dbReference>
<dbReference type="PANTHER" id="PTHR30032:SF4">
    <property type="entry name" value="AMIDASE ENHANCER"/>
    <property type="match status" value="1"/>
</dbReference>
<reference evidence="2 3" key="1">
    <citation type="journal article" date="2012" name="PLoS ONE">
        <title>The purine-utilizing bacterium Clostridium acidurici 9a: a genome-guided metabolic reconsideration.</title>
        <authorList>
            <person name="Hartwich K."/>
            <person name="Poehlein A."/>
            <person name="Daniel R."/>
        </authorList>
    </citation>
    <scope>NUCLEOTIDE SEQUENCE [LARGE SCALE GENOMIC DNA]</scope>
    <source>
        <strain evidence="3">ATCC 7906 / DSM 604 / BCRC 14475 / CIP 104303 / KCTC 5404 / NCIMB 10678 / 9a</strain>
    </source>
</reference>
<dbReference type="KEGG" id="cad:Curi_c10580"/>
<dbReference type="PATRIC" id="fig|1128398.3.peg.1060"/>
<sequence length="553" mass="61101">MRYRKGMSLLIALSLILLNVLIPVEIKAYGENYDSKYIKVGLTSELSSKSTINLSGNSFSVVKGDNSFRELLEINTGKIVAKSKNFGYHIQLSDNYYSYDSALSKANELKNLGIDASVAYDNGFRVWIGEFSDESSASTFMNSIVGLTSDYMEVSKNDSIVSIEETNGRKIISFDKNQNICIKSTDNIISVESKKYRDYITFVNNNGKLITINYIELGSYLKGVVPREMSGSWELEALKAQAVSARNFTLLSLNKHKDLGFDICDTTHCQVYGGYNVEHPNSNRAVDETRDKVLKYNGEIASTFYYSCSGGYTANNEDVWSGTPIPYLRAKEDIFSTNTPHSNWLYTITKQDASQALRSNGFDVGEIISIETRRDSHGVRVVDFIVTGTKGSKTVSKEKVRAIFGYNNVKSTNYVIDDSGSTTPVDPGQTVDPSSNGEIYILSQGSVYPTKSNIDNLSLISRYTTEKINSNSMNIVVSDGKSYNTIAYNTNNNSSNSGTTNNSTSIVGDKITFNGKGWGHGIGMSQYGALNMAKAGYLYTDILEFYYTGAKVE</sequence>
<dbReference type="RefSeq" id="WP_014967209.1">
    <property type="nucleotide sequence ID" value="NC_018664.1"/>
</dbReference>
<evidence type="ECO:0000313" key="3">
    <source>
        <dbReference type="Proteomes" id="UP000006094"/>
    </source>
</evidence>
<dbReference type="InterPro" id="IPR013486">
    <property type="entry name" value="SpoIID/LytB"/>
</dbReference>
<dbReference type="OrthoDB" id="9794671at2"/>
<dbReference type="eggNOG" id="COG2385">
    <property type="taxonomic scope" value="Bacteria"/>
</dbReference>
<dbReference type="STRING" id="1128398.Curi_c10580"/>
<evidence type="ECO:0000259" key="1">
    <source>
        <dbReference type="Pfam" id="PF08486"/>
    </source>
</evidence>
<evidence type="ECO:0000313" key="2">
    <source>
        <dbReference type="EMBL" id="AFS78072.1"/>
    </source>
</evidence>
<feature type="domain" description="Sporulation stage II protein D amidase enhancer LytB N-terminal" evidence="1">
    <location>
        <begin position="206"/>
        <end position="296"/>
    </location>
</feature>
<organism evidence="2 3">
    <name type="scientific">Gottschalkia acidurici (strain ATCC 7906 / DSM 604 / BCRC 14475 / CIP 104303 / KCTC 5404 / NCIMB 10678 / 9a)</name>
    <name type="common">Clostridium acidurici</name>
    <dbReference type="NCBI Taxonomy" id="1128398"/>
    <lineage>
        <taxon>Bacteria</taxon>
        <taxon>Bacillati</taxon>
        <taxon>Bacillota</taxon>
        <taxon>Tissierellia</taxon>
        <taxon>Tissierellales</taxon>
        <taxon>Gottschalkiaceae</taxon>
        <taxon>Gottschalkia</taxon>
    </lineage>
</organism>
<dbReference type="EMBL" id="CP003326">
    <property type="protein sequence ID" value="AFS78072.1"/>
    <property type="molecule type" value="Genomic_DNA"/>
</dbReference>
<dbReference type="HOGENOM" id="CLU_021203_3_0_9"/>
<dbReference type="GO" id="GO:0030288">
    <property type="term" value="C:outer membrane-bounded periplasmic space"/>
    <property type="evidence" value="ECO:0007669"/>
    <property type="project" value="TreeGrafter"/>
</dbReference>
<dbReference type="GO" id="GO:0030435">
    <property type="term" value="P:sporulation resulting in formation of a cellular spore"/>
    <property type="evidence" value="ECO:0007669"/>
    <property type="project" value="InterPro"/>
</dbReference>
<proteinExistence type="predicted"/>
<dbReference type="AlphaFoldDB" id="K0AZ50"/>
<dbReference type="PANTHER" id="PTHR30032">
    <property type="entry name" value="N-ACETYLMURAMOYL-L-ALANINE AMIDASE-RELATED"/>
    <property type="match status" value="1"/>
</dbReference>
<dbReference type="Proteomes" id="UP000006094">
    <property type="component" value="Chromosome"/>
</dbReference>
<name>K0AZ50_GOTA9</name>
<protein>
    <submittedName>
        <fullName evidence="2">Amidase enhancer</fullName>
    </submittedName>
</protein>